<sequence>MRVNPNIHTIAPELVLEILRDECLSTLVSIAQVSSRLYTILKNNRSIWMNSPDIHDLPIPVGETLSTIPNSLFLRLAMRAVDIRSRLEAPIATPIRYSKISEPGKHLTAFLPSGDWVIASHCERLWIRNIRRGDLGLDSEPIFVARGKIQDIKFESVGFGKAILVFTINDWPSRENSPSETFILNLSFPSEESPEADPHITRVQNYTLPNSFSVVALHGPLLVILDTTLDTTETMSLNRFGIIDYQQGFGTEFSVDLPSFADETGVEGLVPTITRLQLHTELKKLVIHVVLQNSPGLVRNRRAILLADIPRITPLVRSNLLMKSRELLWSQEKLKLTHSYLIPGHLVPSLLDGSNESTLSQYVPIDEFVVDRYGEMASPFDTENMVSVRFDPTRTEDPFRSFPFILKGDPDDAFYAHFTREHSAHFGSAGKTENLLDISCFNASCTRRSRFRIALPHELTGGQMYFMRRVDPSEGRIVLFIFEDEKPRVGSLYLVQY</sequence>
<organism evidence="1 2">
    <name type="scientific">Sistotremastrum niveocremeum HHB9708</name>
    <dbReference type="NCBI Taxonomy" id="1314777"/>
    <lineage>
        <taxon>Eukaryota</taxon>
        <taxon>Fungi</taxon>
        <taxon>Dikarya</taxon>
        <taxon>Basidiomycota</taxon>
        <taxon>Agaricomycotina</taxon>
        <taxon>Agaricomycetes</taxon>
        <taxon>Sistotremastrales</taxon>
        <taxon>Sistotremastraceae</taxon>
        <taxon>Sertulicium</taxon>
        <taxon>Sertulicium niveocremeum</taxon>
    </lineage>
</organism>
<name>A0A164MH25_9AGAM</name>
<proteinExistence type="predicted"/>
<keyword evidence="2" id="KW-1185">Reference proteome</keyword>
<evidence type="ECO:0000313" key="2">
    <source>
        <dbReference type="Proteomes" id="UP000076722"/>
    </source>
</evidence>
<protein>
    <recommendedName>
        <fullName evidence="3">F-box domain-containing protein</fullName>
    </recommendedName>
</protein>
<dbReference type="Proteomes" id="UP000076722">
    <property type="component" value="Unassembled WGS sequence"/>
</dbReference>
<accession>A0A164MH25</accession>
<evidence type="ECO:0008006" key="3">
    <source>
        <dbReference type="Google" id="ProtNLM"/>
    </source>
</evidence>
<gene>
    <name evidence="1" type="ORF">SISNIDRAFT_498751</name>
</gene>
<evidence type="ECO:0000313" key="1">
    <source>
        <dbReference type="EMBL" id="KZS86703.1"/>
    </source>
</evidence>
<reference evidence="1 2" key="1">
    <citation type="journal article" date="2016" name="Mol. Biol. Evol.">
        <title>Comparative Genomics of Early-Diverging Mushroom-Forming Fungi Provides Insights into the Origins of Lignocellulose Decay Capabilities.</title>
        <authorList>
            <person name="Nagy L.G."/>
            <person name="Riley R."/>
            <person name="Tritt A."/>
            <person name="Adam C."/>
            <person name="Daum C."/>
            <person name="Floudas D."/>
            <person name="Sun H."/>
            <person name="Yadav J.S."/>
            <person name="Pangilinan J."/>
            <person name="Larsson K.H."/>
            <person name="Matsuura K."/>
            <person name="Barry K."/>
            <person name="Labutti K."/>
            <person name="Kuo R."/>
            <person name="Ohm R.A."/>
            <person name="Bhattacharya S.S."/>
            <person name="Shirouzu T."/>
            <person name="Yoshinaga Y."/>
            <person name="Martin F.M."/>
            <person name="Grigoriev I.V."/>
            <person name="Hibbett D.S."/>
        </authorList>
    </citation>
    <scope>NUCLEOTIDE SEQUENCE [LARGE SCALE GENOMIC DNA]</scope>
    <source>
        <strain evidence="1 2">HHB9708</strain>
    </source>
</reference>
<dbReference type="AlphaFoldDB" id="A0A164MH25"/>
<dbReference type="EMBL" id="KV419472">
    <property type="protein sequence ID" value="KZS86703.1"/>
    <property type="molecule type" value="Genomic_DNA"/>
</dbReference>